<comment type="caution">
    <text evidence="2">The sequence shown here is derived from an EMBL/GenBank/DDBJ whole genome shotgun (WGS) entry which is preliminary data.</text>
</comment>
<dbReference type="EMBL" id="PFIP01000062">
    <property type="protein sequence ID" value="PIX34545.1"/>
    <property type="molecule type" value="Genomic_DNA"/>
</dbReference>
<feature type="transmembrane region" description="Helical" evidence="1">
    <location>
        <begin position="39"/>
        <end position="57"/>
    </location>
</feature>
<dbReference type="Proteomes" id="UP000231493">
    <property type="component" value="Unassembled WGS sequence"/>
</dbReference>
<accession>A0A2M7K8T8</accession>
<protein>
    <submittedName>
        <fullName evidence="2">Uncharacterized protein</fullName>
    </submittedName>
</protein>
<dbReference type="AlphaFoldDB" id="A0A2M7K8T8"/>
<name>A0A2M7K8T8_9BACT</name>
<feature type="transmembrane region" description="Helical" evidence="1">
    <location>
        <begin position="14"/>
        <end position="32"/>
    </location>
</feature>
<evidence type="ECO:0000313" key="3">
    <source>
        <dbReference type="Proteomes" id="UP000231493"/>
    </source>
</evidence>
<evidence type="ECO:0000313" key="2">
    <source>
        <dbReference type="EMBL" id="PIX34545.1"/>
    </source>
</evidence>
<keyword evidence="1" id="KW-1133">Transmembrane helix</keyword>
<gene>
    <name evidence="2" type="ORF">COZ58_03570</name>
</gene>
<sequence length="96" mass="11589">MWDFLFFRKAIEQIIFSPGFFLLLILLVYLLLVLKKKKMAHLLIFFFFISFYLLSTWPGEYLLVRTLEDDYSPYSFEQLSKEEIGDTVMYYGLGFR</sequence>
<organism evidence="2 3">
    <name type="scientific">Candidatus Infernicultor aquiphilus</name>
    <dbReference type="NCBI Taxonomy" id="1805029"/>
    <lineage>
        <taxon>Bacteria</taxon>
        <taxon>Pseudomonadati</taxon>
        <taxon>Atribacterota</taxon>
        <taxon>Candidatus Phoenicimicrobiia</taxon>
        <taxon>Candidatus Pheonicimicrobiales</taxon>
        <taxon>Candidatus Phoenicimicrobiaceae</taxon>
        <taxon>Candidatus Infernicultor</taxon>
    </lineage>
</organism>
<evidence type="ECO:0000256" key="1">
    <source>
        <dbReference type="SAM" id="Phobius"/>
    </source>
</evidence>
<reference evidence="3" key="1">
    <citation type="submission" date="2017-09" db="EMBL/GenBank/DDBJ databases">
        <title>Depth-based differentiation of microbial function through sediment-hosted aquifers and enrichment of novel symbionts in the deep terrestrial subsurface.</title>
        <authorList>
            <person name="Probst A.J."/>
            <person name="Ladd B."/>
            <person name="Jarett J.K."/>
            <person name="Geller-Mcgrath D.E."/>
            <person name="Sieber C.M."/>
            <person name="Emerson J.B."/>
            <person name="Anantharaman K."/>
            <person name="Thomas B.C."/>
            <person name="Malmstrom R."/>
            <person name="Stieglmeier M."/>
            <person name="Klingl A."/>
            <person name="Woyke T."/>
            <person name="Ryan C.M."/>
            <person name="Banfield J.F."/>
        </authorList>
    </citation>
    <scope>NUCLEOTIDE SEQUENCE [LARGE SCALE GENOMIC DNA]</scope>
</reference>
<keyword evidence="1" id="KW-0472">Membrane</keyword>
<keyword evidence="1" id="KW-0812">Transmembrane</keyword>
<proteinExistence type="predicted"/>